<dbReference type="GO" id="GO:0043335">
    <property type="term" value="P:protein unfolding"/>
    <property type="evidence" value="ECO:0007669"/>
    <property type="project" value="EnsemblFungi"/>
</dbReference>
<dbReference type="EMBL" id="HE978320">
    <property type="protein sequence ID" value="CCK71087.1"/>
    <property type="molecule type" value="Genomic_DNA"/>
</dbReference>
<evidence type="ECO:0000256" key="2">
    <source>
        <dbReference type="ARBA" id="ARBA00006914"/>
    </source>
</evidence>
<evidence type="ECO:0000256" key="1">
    <source>
        <dbReference type="ARBA" id="ARBA00004370"/>
    </source>
</evidence>
<dbReference type="GO" id="GO:1904949">
    <property type="term" value="C:ATPase complex"/>
    <property type="evidence" value="ECO:0007669"/>
    <property type="project" value="EnsemblFungi"/>
</dbReference>
<dbReference type="AlphaFoldDB" id="J7S0P4"/>
<evidence type="ECO:0000256" key="13">
    <source>
        <dbReference type="SAM" id="MobiDB-lite"/>
    </source>
</evidence>
<comment type="similarity">
    <text evidence="2">Belongs to the AAA ATPase family.</text>
</comment>
<dbReference type="Pfam" id="PF09262">
    <property type="entry name" value="PEX-1N"/>
    <property type="match status" value="1"/>
</dbReference>
<dbReference type="HOGENOM" id="CLU_000688_1_1_1"/>
<evidence type="ECO:0000256" key="5">
    <source>
        <dbReference type="ARBA" id="ARBA00022741"/>
    </source>
</evidence>
<dbReference type="Pfam" id="PF00004">
    <property type="entry name" value="AAA"/>
    <property type="match status" value="2"/>
</dbReference>
<dbReference type="Gene3D" id="3.40.50.300">
    <property type="entry name" value="P-loop containing nucleotide triphosphate hydrolases"/>
    <property type="match status" value="2"/>
</dbReference>
<dbReference type="InterPro" id="IPR003593">
    <property type="entry name" value="AAA+_ATPase"/>
</dbReference>
<comment type="catalytic activity">
    <reaction evidence="12">
        <text>ATP + H2O = ADP + phosphate + H(+)</text>
        <dbReference type="Rhea" id="RHEA:13065"/>
        <dbReference type="ChEBI" id="CHEBI:15377"/>
        <dbReference type="ChEBI" id="CHEBI:15378"/>
        <dbReference type="ChEBI" id="CHEBI:30616"/>
        <dbReference type="ChEBI" id="CHEBI:43474"/>
        <dbReference type="ChEBI" id="CHEBI:456216"/>
    </reaction>
    <physiologicalReaction direction="left-to-right" evidence="12">
        <dbReference type="Rhea" id="RHEA:13066"/>
    </physiologicalReaction>
</comment>
<dbReference type="KEGG" id="kng:KNAG_0G00290"/>
<evidence type="ECO:0000256" key="8">
    <source>
        <dbReference type="ARBA" id="ARBA00022927"/>
    </source>
</evidence>
<dbReference type="InterPro" id="IPR041569">
    <property type="entry name" value="AAA_lid_3"/>
</dbReference>
<keyword evidence="4" id="KW-0962">Peroxisome biogenesis</keyword>
<dbReference type="CDD" id="cd19526">
    <property type="entry name" value="RecA-like_PEX1_r2"/>
    <property type="match status" value="1"/>
</dbReference>
<dbReference type="OMA" id="LCYNAYL"/>
<dbReference type="InterPro" id="IPR027417">
    <property type="entry name" value="P-loop_NTPase"/>
</dbReference>
<dbReference type="InterPro" id="IPR003960">
    <property type="entry name" value="ATPase_AAA_CS"/>
</dbReference>
<dbReference type="GO" id="GO:0005829">
    <property type="term" value="C:cytosol"/>
    <property type="evidence" value="ECO:0007669"/>
    <property type="project" value="TreeGrafter"/>
</dbReference>
<dbReference type="GO" id="GO:0005778">
    <property type="term" value="C:peroxisomal membrane"/>
    <property type="evidence" value="ECO:0007669"/>
    <property type="project" value="EnsemblFungi"/>
</dbReference>
<evidence type="ECO:0000256" key="9">
    <source>
        <dbReference type="ARBA" id="ARBA00023136"/>
    </source>
</evidence>
<sequence length="997" mass="110695">MIKQLSASLQLNGEIRSNCIRLPSHLCDFLYESGVPLQDYWFNIDDRFFLSWDGFDSKDGETVEINPILAKHLHGLEANKKIRLSMGVFHGDILKEVHVSPLTSDDWEIMEGNANLLRNEIIRQAKIVSLGNALICYIGNVTCNFKVDSLVPAKSTWGKIGEGTLVIVQPRVNTERLSNRGRGARDNITSVYYRTLARSVSYDKNTDQLLAFVNDDELVSAYAYVSILLNGPQKTSHSKKAVKNSSEPTLRIGMKIVGSPRGRIPPKHIALSGNAWKSLLPKEDKNNGLIVKVEYLGEDSVPWFNDVKDMTVQIKHSLKVQDEDKRDSEVFVQNIDILTNRMLLLHSGDVLQIEHLTEEKSHCSTVQLSSVSSYQFVHTVCSENKLLYLDNAPTTPQYLETNDILPKIETYVTSPVVPSPGILLEGKEKTGKTSLLLTLRARLLSRHVQHAIYIDCETLSESFHFEKMKSMINEWCKLAYLHKPTVLLLDNADFVFTQLKTDPSASNGNTNTLPNKLSNILANSVVKLIARAQSSLRIVFSAAHRETLNNALFETHVISETFCLKSPSKTERADLVGHYLCEGNALPTSLKLCDTLDVSDIASETEGYFPFDLKNFVIKCHYGCQMAGSSILTNEIFEKTLSQFTPISFQSAPSSKTNRAVKWEKIGALFEAKRTLLETLEWPVKYAPIFQNCPLRLRSGILLYGYPGCGKTLLATAVASQCGLNFISVKGPEILDKYIGASEQNIRDLFERAEAIKPCIIFFDEFDSIAPKRGHDSTGVTDRVVNQLLTQMDGAEGLDGVYVLAATSRPDLIDPALLRPGRLDKSVLCGMPTEPERLLILRSIADPSMADAHLSEIARRTQNYSGADLQALYSNAHLRVVHRTLRQMNLHHAGTSNKLQFTVINGQATAADAAHAASLLPQRDTPAGDDAQGTGPDTPSITLSDLEESLKETKPSISLHELHRLSRIYSQMDDVDRTGQLPTGQAPDHVGSRLSLM</sequence>
<proteinExistence type="inferred from homology"/>
<dbReference type="InterPro" id="IPR015342">
    <property type="entry name" value="PEX1-N_C-lobe"/>
</dbReference>
<accession>J7S0P4</accession>
<dbReference type="PANTHER" id="PTHR23077">
    <property type="entry name" value="AAA-FAMILY ATPASE"/>
    <property type="match status" value="1"/>
</dbReference>
<dbReference type="SUPFAM" id="SSF54585">
    <property type="entry name" value="Cdc48 domain 2-like"/>
    <property type="match status" value="1"/>
</dbReference>
<organism evidence="15 16">
    <name type="scientific">Huiozyma naganishii (strain ATCC MYA-139 / BCRC 22969 / CBS 8797 / KCTC 17520 / NBRC 10181 / NCYC 3082 / Yp74L-3)</name>
    <name type="common">Yeast</name>
    <name type="synonym">Kazachstania naganishii</name>
    <dbReference type="NCBI Taxonomy" id="1071383"/>
    <lineage>
        <taxon>Eukaryota</taxon>
        <taxon>Fungi</taxon>
        <taxon>Dikarya</taxon>
        <taxon>Ascomycota</taxon>
        <taxon>Saccharomycotina</taxon>
        <taxon>Saccharomycetes</taxon>
        <taxon>Saccharomycetales</taxon>
        <taxon>Saccharomycetaceae</taxon>
        <taxon>Huiozyma</taxon>
    </lineage>
</organism>
<dbReference type="InterPro" id="IPR029067">
    <property type="entry name" value="CDC48_domain_2-like_sf"/>
</dbReference>
<dbReference type="SUPFAM" id="SSF52540">
    <property type="entry name" value="P-loop containing nucleoside triphosphate hydrolases"/>
    <property type="match status" value="2"/>
</dbReference>
<evidence type="ECO:0000256" key="6">
    <source>
        <dbReference type="ARBA" id="ARBA00022801"/>
    </source>
</evidence>
<dbReference type="eggNOG" id="KOG0735">
    <property type="taxonomic scope" value="Eukaryota"/>
</dbReference>
<dbReference type="Gene3D" id="1.10.8.60">
    <property type="match status" value="2"/>
</dbReference>
<dbReference type="STRING" id="1071383.J7S0P4"/>
<dbReference type="GO" id="GO:0016562">
    <property type="term" value="P:protein import into peroxisome matrix, receptor recycling"/>
    <property type="evidence" value="ECO:0007669"/>
    <property type="project" value="EnsemblFungi"/>
</dbReference>
<dbReference type="FunFam" id="3.40.50.300:FF:000149">
    <property type="entry name" value="Nuclear valosin-containing protein-like"/>
    <property type="match status" value="1"/>
</dbReference>
<evidence type="ECO:0000259" key="14">
    <source>
        <dbReference type="SMART" id="SM00382"/>
    </source>
</evidence>
<keyword evidence="3" id="KW-0813">Transport</keyword>
<evidence type="ECO:0000256" key="10">
    <source>
        <dbReference type="ARBA" id="ARBA00032509"/>
    </source>
</evidence>
<dbReference type="InterPro" id="IPR050168">
    <property type="entry name" value="AAA_ATPase_domain"/>
</dbReference>
<evidence type="ECO:0000313" key="15">
    <source>
        <dbReference type="EMBL" id="CCK71087.1"/>
    </source>
</evidence>
<evidence type="ECO:0000256" key="3">
    <source>
        <dbReference type="ARBA" id="ARBA00022448"/>
    </source>
</evidence>
<dbReference type="Proteomes" id="UP000006310">
    <property type="component" value="Chromosome 7"/>
</dbReference>
<dbReference type="Gene3D" id="3.10.330.10">
    <property type="match status" value="1"/>
</dbReference>
<keyword evidence="9" id="KW-0472">Membrane</keyword>
<keyword evidence="6" id="KW-0378">Hydrolase</keyword>
<dbReference type="SMART" id="SM00382">
    <property type="entry name" value="AAA"/>
    <property type="match status" value="2"/>
</dbReference>
<evidence type="ECO:0000313" key="16">
    <source>
        <dbReference type="Proteomes" id="UP000006310"/>
    </source>
</evidence>
<reference evidence="16" key="2">
    <citation type="submission" date="2012-08" db="EMBL/GenBank/DDBJ databases">
        <title>Genome sequence of Kazachstania naganishii.</title>
        <authorList>
            <person name="Gordon J.L."/>
            <person name="Armisen D."/>
            <person name="Proux-Wera E."/>
            <person name="OhEigeartaigh S.S."/>
            <person name="Byrne K.P."/>
            <person name="Wolfe K.H."/>
        </authorList>
    </citation>
    <scope>NUCLEOTIDE SEQUENCE [LARGE SCALE GENOMIC DNA]</scope>
    <source>
        <strain evidence="16">ATCC MYA-139 / BCRC 22969 / CBS 8797 / CCRC 22969 / KCTC 17520 / NBRC 10181 / NCYC 3082</strain>
    </source>
</reference>
<name>J7S0P4_HUIN7</name>
<evidence type="ECO:0000256" key="4">
    <source>
        <dbReference type="ARBA" id="ARBA00022593"/>
    </source>
</evidence>
<feature type="region of interest" description="Disordered" evidence="13">
    <location>
        <begin position="922"/>
        <end position="942"/>
    </location>
</feature>
<dbReference type="PANTHER" id="PTHR23077:SF12">
    <property type="entry name" value="PEROXISOMAL ATPASE PEX1"/>
    <property type="match status" value="1"/>
</dbReference>
<dbReference type="GO" id="GO:0016887">
    <property type="term" value="F:ATP hydrolysis activity"/>
    <property type="evidence" value="ECO:0007669"/>
    <property type="project" value="EnsemblFungi"/>
</dbReference>
<keyword evidence="8" id="KW-0653">Protein transport</keyword>
<dbReference type="OrthoDB" id="2187at2759"/>
<dbReference type="GO" id="GO:0140318">
    <property type="term" value="F:protein transporter activity"/>
    <property type="evidence" value="ECO:0007669"/>
    <property type="project" value="EnsemblFungi"/>
</dbReference>
<keyword evidence="16" id="KW-1185">Reference proteome</keyword>
<evidence type="ECO:0000256" key="12">
    <source>
        <dbReference type="ARBA" id="ARBA00048778"/>
    </source>
</evidence>
<dbReference type="GO" id="GO:0005524">
    <property type="term" value="F:ATP binding"/>
    <property type="evidence" value="ECO:0007669"/>
    <property type="project" value="UniProtKB-KW"/>
</dbReference>
<keyword evidence="7" id="KW-0067">ATP-binding</keyword>
<comment type="subcellular location">
    <subcellularLocation>
        <location evidence="1">Membrane</location>
    </subcellularLocation>
</comment>
<dbReference type="Pfam" id="PF17862">
    <property type="entry name" value="AAA_lid_3"/>
    <property type="match status" value="1"/>
</dbReference>
<gene>
    <name evidence="15" type="primary">KNAG0G00290</name>
    <name evidence="15" type="ordered locus">KNAG_0G00290</name>
</gene>
<feature type="domain" description="AAA+ ATPase" evidence="14">
    <location>
        <begin position="418"/>
        <end position="563"/>
    </location>
</feature>
<dbReference type="GeneID" id="34526811"/>
<feature type="domain" description="AAA+ ATPase" evidence="14">
    <location>
        <begin position="697"/>
        <end position="833"/>
    </location>
</feature>
<dbReference type="PROSITE" id="PS00674">
    <property type="entry name" value="AAA"/>
    <property type="match status" value="1"/>
</dbReference>
<reference evidence="15 16" key="1">
    <citation type="journal article" date="2011" name="Proc. Natl. Acad. Sci. U.S.A.">
        <title>Evolutionary erosion of yeast sex chromosomes by mating-type switching accidents.</title>
        <authorList>
            <person name="Gordon J.L."/>
            <person name="Armisen D."/>
            <person name="Proux-Wera E."/>
            <person name="Oheigeartaigh S.S."/>
            <person name="Byrne K.P."/>
            <person name="Wolfe K.H."/>
        </authorList>
    </citation>
    <scope>NUCLEOTIDE SEQUENCE [LARGE SCALE GENOMIC DNA]</scope>
    <source>
        <strain evidence="16">ATCC MYA-139 / BCRC 22969 / CBS 8797 / CCRC 22969 / KCTC 17520 / NBRC 10181 / NCYC 3082</strain>
    </source>
</reference>
<protein>
    <recommendedName>
        <fullName evidence="11">Peroxisomal ATPase PEX1</fullName>
    </recommendedName>
    <alternativeName>
        <fullName evidence="10">Peroxin-1</fullName>
    </alternativeName>
</protein>
<feature type="region of interest" description="Disordered" evidence="13">
    <location>
        <begin position="976"/>
        <end position="997"/>
    </location>
</feature>
<dbReference type="RefSeq" id="XP_022465333.1">
    <property type="nucleotide sequence ID" value="XM_022608881.1"/>
</dbReference>
<evidence type="ECO:0000256" key="7">
    <source>
        <dbReference type="ARBA" id="ARBA00022840"/>
    </source>
</evidence>
<evidence type="ECO:0000256" key="11">
    <source>
        <dbReference type="ARBA" id="ARBA00034532"/>
    </source>
</evidence>
<dbReference type="InterPro" id="IPR003959">
    <property type="entry name" value="ATPase_AAA_core"/>
</dbReference>
<keyword evidence="5" id="KW-0547">Nucleotide-binding</keyword>